<dbReference type="SUPFAM" id="SSF117396">
    <property type="entry name" value="TM1631-like"/>
    <property type="match status" value="1"/>
</dbReference>
<dbReference type="EMBL" id="CP034672">
    <property type="protein sequence ID" value="AZS26032.1"/>
    <property type="molecule type" value="Genomic_DNA"/>
</dbReference>
<dbReference type="PANTHER" id="PTHR30348">
    <property type="entry name" value="UNCHARACTERIZED PROTEIN YECE"/>
    <property type="match status" value="1"/>
</dbReference>
<gene>
    <name evidence="1" type="ORF">DYL72_14020</name>
</gene>
<dbReference type="Pfam" id="PF01904">
    <property type="entry name" value="DUF72"/>
    <property type="match status" value="1"/>
</dbReference>
<reference evidence="1 2" key="1">
    <citation type="submission" date="2018-12" db="EMBL/GenBank/DDBJ databases">
        <title>Characterization and Draft Genome of Vibrio anguillarum J360 Marine Pathogen Isolated from an Outbreak in Lumpfish (Cyclopterus lumpus).</title>
        <authorList>
            <person name="Vasquez J.I."/>
            <person name="Cao T."/>
            <person name="Chakraborty S."/>
            <person name="Gnanagobal H."/>
            <person name="Wescot J."/>
            <person name="Boyce D."/>
            <person name="Santander J."/>
        </authorList>
    </citation>
    <scope>NUCLEOTIDE SEQUENCE [LARGE SCALE GENOMIC DNA]</scope>
    <source>
        <strain evidence="1 2">J360</strain>
    </source>
</reference>
<dbReference type="Gene3D" id="3.20.20.410">
    <property type="entry name" value="Protein of unknown function UPF0759"/>
    <property type="match status" value="1"/>
</dbReference>
<proteinExistence type="predicted"/>
<evidence type="ECO:0000313" key="1">
    <source>
        <dbReference type="EMBL" id="AZS26032.1"/>
    </source>
</evidence>
<evidence type="ECO:0000313" key="2">
    <source>
        <dbReference type="Proteomes" id="UP000256923"/>
    </source>
</evidence>
<name>A0A289G9R6_VIBAN</name>
<accession>A0A289G9R6</accession>
<organism evidence="1 2">
    <name type="scientific">Vibrio anguillarum</name>
    <name type="common">Listonella anguillarum</name>
    <dbReference type="NCBI Taxonomy" id="55601"/>
    <lineage>
        <taxon>Bacteria</taxon>
        <taxon>Pseudomonadati</taxon>
        <taxon>Pseudomonadota</taxon>
        <taxon>Gammaproteobacteria</taxon>
        <taxon>Vibrionales</taxon>
        <taxon>Vibrionaceae</taxon>
        <taxon>Vibrio</taxon>
    </lineage>
</organism>
<dbReference type="Proteomes" id="UP000256923">
    <property type="component" value="Chromosome 1"/>
</dbReference>
<sequence length="288" mass="33049">MMNLPLRLGLTMWSHAGWQSTFYGAGTPAAQRLEKYARVFHTVEGNTTFYASPSMNTVQNWRAATHDDFRFTFKLPKAITHEHKLTGCQDQLKDFMMLMEPLHSRVGLWTIQLPATFGPQHLEQLKKFCAYFPAGFPLSVEVRHLEFFAKGEAEKALNQWLVESSVDRIIMDSRPIFSAKPTTDVIIDAQKKKPKVPVHAIATAQTPMIRFIGHPELEANYPFFEAWMTKLPHWIDQGKQPYLMVHTPDNIEAPLLAAELYQQLQQRLTLPTLTTFPAQDDQHQITLF</sequence>
<dbReference type="InterPro" id="IPR036520">
    <property type="entry name" value="UPF0759_sf"/>
</dbReference>
<dbReference type="InterPro" id="IPR002763">
    <property type="entry name" value="DUF72"/>
</dbReference>
<dbReference type="RefSeq" id="WP_069212046.1">
    <property type="nucleotide sequence ID" value="NZ_CP023054.1"/>
</dbReference>
<dbReference type="AlphaFoldDB" id="A0A289G9R6"/>
<protein>
    <submittedName>
        <fullName evidence="1">DUF72 domain-containing protein</fullName>
    </submittedName>
</protein>
<dbReference type="PANTHER" id="PTHR30348:SF9">
    <property type="entry name" value="UPF0759 PROTEIN YECE"/>
    <property type="match status" value="1"/>
</dbReference>